<dbReference type="Proteomes" id="UP001642487">
    <property type="component" value="Chromosome 1"/>
</dbReference>
<reference evidence="2 3" key="1">
    <citation type="submission" date="2024-03" db="EMBL/GenBank/DDBJ databases">
        <authorList>
            <person name="Gkanogiannis A."/>
            <person name="Becerra Lopez-Lavalle L."/>
        </authorList>
    </citation>
    <scope>NUCLEOTIDE SEQUENCE [LARGE SCALE GENOMIC DNA]</scope>
</reference>
<dbReference type="InterPro" id="IPR038975">
    <property type="entry name" value="THNL"/>
</dbReference>
<proteinExistence type="predicted"/>
<organism evidence="2 3">
    <name type="scientific">Citrullus colocynthis</name>
    <name type="common">colocynth</name>
    <dbReference type="NCBI Taxonomy" id="252529"/>
    <lineage>
        <taxon>Eukaryota</taxon>
        <taxon>Viridiplantae</taxon>
        <taxon>Streptophyta</taxon>
        <taxon>Embryophyta</taxon>
        <taxon>Tracheophyta</taxon>
        <taxon>Spermatophyta</taxon>
        <taxon>Magnoliopsida</taxon>
        <taxon>eudicotyledons</taxon>
        <taxon>Gunneridae</taxon>
        <taxon>Pentapetalae</taxon>
        <taxon>rosids</taxon>
        <taxon>fabids</taxon>
        <taxon>Cucurbitales</taxon>
        <taxon>Cucurbitaceae</taxon>
        <taxon>Benincaseae</taxon>
        <taxon>Citrullus</taxon>
    </lineage>
</organism>
<evidence type="ECO:0000313" key="3">
    <source>
        <dbReference type="Proteomes" id="UP001642487"/>
    </source>
</evidence>
<feature type="chain" id="PRO_5045076613" description="Thionin-like protein 2" evidence="1">
    <location>
        <begin position="21"/>
        <end position="109"/>
    </location>
</feature>
<protein>
    <recommendedName>
        <fullName evidence="4">Thionin-like protein 2</fullName>
    </recommendedName>
</protein>
<evidence type="ECO:0008006" key="4">
    <source>
        <dbReference type="Google" id="ProtNLM"/>
    </source>
</evidence>
<feature type="signal peptide" evidence="1">
    <location>
        <begin position="1"/>
        <end position="20"/>
    </location>
</feature>
<dbReference type="PANTHER" id="PTHR36312:SF1">
    <property type="entry name" value="OS01G0594500 PROTEIN"/>
    <property type="match status" value="1"/>
</dbReference>
<evidence type="ECO:0000256" key="1">
    <source>
        <dbReference type="SAM" id="SignalP"/>
    </source>
</evidence>
<dbReference type="PANTHER" id="PTHR36312">
    <property type="entry name" value="THIONIN-LIKE PROTEIN 1"/>
    <property type="match status" value="1"/>
</dbReference>
<dbReference type="EMBL" id="OZ021735">
    <property type="protein sequence ID" value="CAK9310464.1"/>
    <property type="molecule type" value="Genomic_DNA"/>
</dbReference>
<name>A0ABP0XR67_9ROSI</name>
<keyword evidence="3" id="KW-1185">Reference proteome</keyword>
<gene>
    <name evidence="2" type="ORF">CITCOLO1_LOCUS2091</name>
</gene>
<evidence type="ECO:0000313" key="2">
    <source>
        <dbReference type="EMBL" id="CAK9310464.1"/>
    </source>
</evidence>
<accession>A0ABP0XR67</accession>
<keyword evidence="1" id="KW-0732">Signal</keyword>
<sequence>MKSVVVICFILSLVAGRSTAAFRDCYSKCFDECAAKTPFIALHICAAKCMGECLINPPSPMASNHMDTHYFCKLGCATSLCTKFSTKENSAEEKVESCVNSCGQTCMKN</sequence>